<protein>
    <recommendedName>
        <fullName evidence="6">Tagatose-6-phosphate kinase</fullName>
        <ecNumber evidence="6">2.7.1.144</ecNumber>
    </recommendedName>
</protein>
<evidence type="ECO:0000313" key="9">
    <source>
        <dbReference type="Proteomes" id="UP000275076"/>
    </source>
</evidence>
<dbReference type="InterPro" id="IPR017583">
    <property type="entry name" value="Tagatose/fructose_Pkinase"/>
</dbReference>
<dbReference type="PANTHER" id="PTHR46566:SF1">
    <property type="entry name" value="1-PHOSPHOFRUCTOKINASE"/>
    <property type="match status" value="1"/>
</dbReference>
<keyword evidence="9" id="KW-1185">Reference proteome</keyword>
<dbReference type="AlphaFoldDB" id="A0A3R9QUU5"/>
<keyword evidence="2 6" id="KW-0808">Transferase</keyword>
<dbReference type="CDD" id="cd01164">
    <property type="entry name" value="FruK_PfkB_like"/>
    <property type="match status" value="1"/>
</dbReference>
<dbReference type="Pfam" id="PF00294">
    <property type="entry name" value="PfkB"/>
    <property type="match status" value="1"/>
</dbReference>
<dbReference type="PANTHER" id="PTHR46566">
    <property type="entry name" value="1-PHOSPHOFRUCTOKINASE-RELATED"/>
    <property type="match status" value="1"/>
</dbReference>
<organism evidence="8 9">
    <name type="scientific">Salibacterium salarium</name>
    <dbReference type="NCBI Taxonomy" id="284579"/>
    <lineage>
        <taxon>Bacteria</taxon>
        <taxon>Bacillati</taxon>
        <taxon>Bacillota</taxon>
        <taxon>Bacilli</taxon>
        <taxon>Bacillales</taxon>
        <taxon>Bacillaceae</taxon>
    </lineage>
</organism>
<evidence type="ECO:0000259" key="7">
    <source>
        <dbReference type="Pfam" id="PF00294"/>
    </source>
</evidence>
<gene>
    <name evidence="8" type="ORF">D7Z54_07435</name>
</gene>
<keyword evidence="3 6" id="KW-0547">Nucleotide-binding</keyword>
<dbReference type="GO" id="GO:2001059">
    <property type="term" value="P:D-tagatose 6-phosphate catabolic process"/>
    <property type="evidence" value="ECO:0007669"/>
    <property type="project" value="UniProtKB-UniPathway"/>
</dbReference>
<evidence type="ECO:0000256" key="4">
    <source>
        <dbReference type="ARBA" id="ARBA00022777"/>
    </source>
</evidence>
<dbReference type="RefSeq" id="WP_125555209.1">
    <property type="nucleotide sequence ID" value="NZ_RBVX01000005.1"/>
</dbReference>
<name>A0A3R9QUU5_9BACI</name>
<dbReference type="UniPathway" id="UPA00704">
    <property type="reaction ID" value="UER00715"/>
</dbReference>
<comment type="pathway">
    <text evidence="6">Carbohydrate metabolism; D-tagatose 6-phosphate degradation; D-glyceraldehyde 3-phosphate and glycerone phosphate from D-tagatose 6-phosphate: step 1/2.</text>
</comment>
<dbReference type="GO" id="GO:0008443">
    <property type="term" value="F:phosphofructokinase activity"/>
    <property type="evidence" value="ECO:0007669"/>
    <property type="project" value="TreeGrafter"/>
</dbReference>
<comment type="caution">
    <text evidence="8">The sequence shown here is derived from an EMBL/GenBank/DDBJ whole genome shotgun (WGS) entry which is preliminary data.</text>
</comment>
<accession>A0A3R9QUU5</accession>
<dbReference type="GO" id="GO:0009024">
    <property type="term" value="F:tagatose-6-phosphate kinase activity"/>
    <property type="evidence" value="ECO:0007669"/>
    <property type="project" value="UniProtKB-EC"/>
</dbReference>
<evidence type="ECO:0000256" key="2">
    <source>
        <dbReference type="ARBA" id="ARBA00022679"/>
    </source>
</evidence>
<reference evidence="8 9" key="1">
    <citation type="submission" date="2018-10" db="EMBL/GenBank/DDBJ databases">
        <title>Draft genome sequence of Bacillus salarius IM0101, isolated from a hypersaline soil in Inner Mongolia, China.</title>
        <authorList>
            <person name="Yamprayoonswat W."/>
            <person name="Boonvisut S."/>
            <person name="Jumpathong W."/>
            <person name="Sittihan S."/>
            <person name="Ruangsuj P."/>
            <person name="Wanthongcharoen S."/>
            <person name="Thongpramul N."/>
            <person name="Pimmason S."/>
            <person name="Yu B."/>
            <person name="Yasawong M."/>
        </authorList>
    </citation>
    <scope>NUCLEOTIDE SEQUENCE [LARGE SCALE GENOMIC DNA]</scope>
    <source>
        <strain evidence="8 9">IM0101</strain>
    </source>
</reference>
<dbReference type="EC" id="2.7.1.144" evidence="6"/>
<dbReference type="InterPro" id="IPR029056">
    <property type="entry name" value="Ribokinase-like"/>
</dbReference>
<dbReference type="GO" id="GO:0005524">
    <property type="term" value="F:ATP binding"/>
    <property type="evidence" value="ECO:0007669"/>
    <property type="project" value="UniProtKB-KW"/>
</dbReference>
<dbReference type="NCBIfam" id="TIGR03168">
    <property type="entry name" value="1-PFK"/>
    <property type="match status" value="1"/>
</dbReference>
<dbReference type="SUPFAM" id="SSF53613">
    <property type="entry name" value="Ribokinase-like"/>
    <property type="match status" value="1"/>
</dbReference>
<feature type="domain" description="Carbohydrate kinase PfkB" evidence="7">
    <location>
        <begin position="15"/>
        <end position="288"/>
    </location>
</feature>
<dbReference type="OrthoDB" id="9801219at2"/>
<evidence type="ECO:0000256" key="6">
    <source>
        <dbReference type="PIRNR" id="PIRNR000535"/>
    </source>
</evidence>
<dbReference type="GO" id="GO:0005829">
    <property type="term" value="C:cytosol"/>
    <property type="evidence" value="ECO:0007669"/>
    <property type="project" value="TreeGrafter"/>
</dbReference>
<evidence type="ECO:0000256" key="1">
    <source>
        <dbReference type="ARBA" id="ARBA00005380"/>
    </source>
</evidence>
<evidence type="ECO:0000256" key="5">
    <source>
        <dbReference type="ARBA" id="ARBA00022840"/>
    </source>
</evidence>
<dbReference type="PIRSF" id="PIRSF000535">
    <property type="entry name" value="1PFK/6PFK/LacC"/>
    <property type="match status" value="1"/>
</dbReference>
<evidence type="ECO:0000313" key="8">
    <source>
        <dbReference type="EMBL" id="RSL33942.1"/>
    </source>
</evidence>
<comment type="catalytic activity">
    <reaction evidence="6">
        <text>D-tagatofuranose 6-phosphate + ATP = D-tagatofuranose 1,6-bisphosphate + ADP + H(+)</text>
        <dbReference type="Rhea" id="RHEA:12420"/>
        <dbReference type="ChEBI" id="CHEBI:15378"/>
        <dbReference type="ChEBI" id="CHEBI:30616"/>
        <dbReference type="ChEBI" id="CHEBI:58694"/>
        <dbReference type="ChEBI" id="CHEBI:58695"/>
        <dbReference type="ChEBI" id="CHEBI:456216"/>
        <dbReference type="EC" id="2.7.1.144"/>
    </reaction>
</comment>
<comment type="similarity">
    <text evidence="1">Belongs to the carbohydrate kinase pfkB family.</text>
</comment>
<dbReference type="InterPro" id="IPR011611">
    <property type="entry name" value="PfkB_dom"/>
</dbReference>
<keyword evidence="6" id="KW-0423">Lactose metabolism</keyword>
<keyword evidence="4 8" id="KW-0418">Kinase</keyword>
<proteinExistence type="inferred from homology"/>
<dbReference type="Gene3D" id="3.40.1190.20">
    <property type="match status" value="1"/>
</dbReference>
<keyword evidence="5 6" id="KW-0067">ATP-binding</keyword>
<comment type="similarity">
    <text evidence="6">Belongs to the carbohydrate kinase PfkB family. LacC subfamily.</text>
</comment>
<dbReference type="EMBL" id="RBVX01000005">
    <property type="protein sequence ID" value="RSL33942.1"/>
    <property type="molecule type" value="Genomic_DNA"/>
</dbReference>
<evidence type="ECO:0000256" key="3">
    <source>
        <dbReference type="ARBA" id="ARBA00022741"/>
    </source>
</evidence>
<sequence>MIYTITLNPAIDRLLYFDEKIEPKKTNRITNVSYDIGGKGTHASYTMTKLGVENTALGFMGSLNAEKFIRILDSKGICSSFTLIDGHSTRESYVAVDIKQSSTTMMTEQGFTVSKKNINQFMKQLKTSVEHGDIILIAGSLPVGFCLDDLKELINWLKNKGCFVACDLSGNALKTAVQIGVDFIKPNEFEVKELNEDNEDLVPFLKRLNHSIPYIVTSLGKNGSYCVHENKVYRGLPPRVEAVNDTGAGDCFTGAFLSGLSNQYSLVETLSLATACAASKVKHSDSSTFDLKDVQNLKKQVQITEY</sequence>
<dbReference type="Proteomes" id="UP000275076">
    <property type="component" value="Unassembled WGS sequence"/>
</dbReference>
<dbReference type="GO" id="GO:0005988">
    <property type="term" value="P:lactose metabolic process"/>
    <property type="evidence" value="ECO:0007669"/>
    <property type="project" value="UniProtKB-KW"/>
</dbReference>